<organism evidence="1 2">
    <name type="scientific">Rhodococcus daqingensis</name>
    <dbReference type="NCBI Taxonomy" id="2479363"/>
    <lineage>
        <taxon>Bacteria</taxon>
        <taxon>Bacillati</taxon>
        <taxon>Actinomycetota</taxon>
        <taxon>Actinomycetes</taxon>
        <taxon>Mycobacteriales</taxon>
        <taxon>Nocardiaceae</taxon>
        <taxon>Rhodococcus</taxon>
    </lineage>
</organism>
<dbReference type="SUPFAM" id="SSF47240">
    <property type="entry name" value="Ferritin-like"/>
    <property type="match status" value="1"/>
</dbReference>
<gene>
    <name evidence="1" type="ORF">ACFQS9_23115</name>
</gene>
<dbReference type="RefSeq" id="WP_378408890.1">
    <property type="nucleotide sequence ID" value="NZ_JBHTCS010000028.1"/>
</dbReference>
<name>A0ABW2S4Y3_9NOCA</name>
<reference evidence="2" key="1">
    <citation type="journal article" date="2019" name="Int. J. Syst. Evol. Microbiol.">
        <title>The Global Catalogue of Microorganisms (GCM) 10K type strain sequencing project: providing services to taxonomists for standard genome sequencing and annotation.</title>
        <authorList>
            <consortium name="The Broad Institute Genomics Platform"/>
            <consortium name="The Broad Institute Genome Sequencing Center for Infectious Disease"/>
            <person name="Wu L."/>
            <person name="Ma J."/>
        </authorList>
    </citation>
    <scope>NUCLEOTIDE SEQUENCE [LARGE SCALE GENOMIC DNA]</scope>
    <source>
        <strain evidence="2">ICMP 19430</strain>
    </source>
</reference>
<dbReference type="Gene3D" id="1.10.620.20">
    <property type="entry name" value="Ribonucleotide Reductase, subunit A"/>
    <property type="match status" value="1"/>
</dbReference>
<protein>
    <submittedName>
        <fullName evidence="1">Diiron oxygenase</fullName>
    </submittedName>
</protein>
<dbReference type="InterPro" id="IPR025859">
    <property type="entry name" value="AurF/CmlI"/>
</dbReference>
<comment type="caution">
    <text evidence="1">The sequence shown here is derived from an EMBL/GenBank/DDBJ whole genome shotgun (WGS) entry which is preliminary data.</text>
</comment>
<proteinExistence type="predicted"/>
<accession>A0ABW2S4Y3</accession>
<dbReference type="InterPro" id="IPR009078">
    <property type="entry name" value="Ferritin-like_SF"/>
</dbReference>
<dbReference type="InterPro" id="IPR012348">
    <property type="entry name" value="RNR-like"/>
</dbReference>
<dbReference type="Pfam" id="PF11583">
    <property type="entry name" value="AurF"/>
    <property type="match status" value="1"/>
</dbReference>
<evidence type="ECO:0000313" key="2">
    <source>
        <dbReference type="Proteomes" id="UP001596484"/>
    </source>
</evidence>
<keyword evidence="2" id="KW-1185">Reference proteome</keyword>
<sequence>MSPSETSTTLADARGDDTPTEYTELLRTLSHGSVHRRFDPYLDIAWDSPDFAVDPTDPRWKLPAQDPLGGHPWYLSLPEDRQIALGLWRQANIAKVGLQFENILIRGLMQYVFSLPNGSPEYRYCTHEAVEECNHTMMFQEVVNRLGADVPGMRRSIKLIGPLIPFLASAFPEWFFVMVLAGEEPIDHAQKGVLRAGAAGHPMVERVMSIHVAEEARHISFAHEYLRHRVPAMGRIRRFVLSLLFAPTMRITCDLIAVPTREFRTTFSVPRSVLRDVYWRSPESRELLADFFGDVRALAVETELMNPVSRVMWRICRIDGRASRFRGEPARARGAVRRRIPFA</sequence>
<dbReference type="Proteomes" id="UP001596484">
    <property type="component" value="Unassembled WGS sequence"/>
</dbReference>
<evidence type="ECO:0000313" key="1">
    <source>
        <dbReference type="EMBL" id="MFC7450794.1"/>
    </source>
</evidence>
<dbReference type="EMBL" id="JBHTCS010000028">
    <property type="protein sequence ID" value="MFC7450794.1"/>
    <property type="molecule type" value="Genomic_DNA"/>
</dbReference>